<protein>
    <recommendedName>
        <fullName evidence="2">Peptidase M56 domain-containing protein</fullName>
    </recommendedName>
</protein>
<dbReference type="PANTHER" id="PTHR34978:SF3">
    <property type="entry name" value="SLR0241 PROTEIN"/>
    <property type="match status" value="1"/>
</dbReference>
<dbReference type="AlphaFoldDB" id="A0A852VBP5"/>
<dbReference type="Proteomes" id="UP000564385">
    <property type="component" value="Unassembled WGS sequence"/>
</dbReference>
<gene>
    <name evidence="3" type="ORF">HDF08_000768</name>
</gene>
<keyword evidence="1" id="KW-0812">Transmembrane</keyword>
<accession>A0A852VBP5</accession>
<keyword evidence="1" id="KW-1133">Transmembrane helix</keyword>
<feature type="transmembrane region" description="Helical" evidence="1">
    <location>
        <begin position="90"/>
        <end position="109"/>
    </location>
</feature>
<feature type="domain" description="Peptidase M56" evidence="2">
    <location>
        <begin position="92"/>
        <end position="278"/>
    </location>
</feature>
<evidence type="ECO:0000313" key="3">
    <source>
        <dbReference type="EMBL" id="NYF88701.1"/>
    </source>
</evidence>
<proteinExistence type="predicted"/>
<dbReference type="Pfam" id="PF05569">
    <property type="entry name" value="Peptidase_M56"/>
    <property type="match status" value="1"/>
</dbReference>
<dbReference type="CDD" id="cd07341">
    <property type="entry name" value="M56_BlaR1_MecR1_like"/>
    <property type="match status" value="1"/>
</dbReference>
<evidence type="ECO:0000313" key="4">
    <source>
        <dbReference type="Proteomes" id="UP000564385"/>
    </source>
</evidence>
<dbReference type="EMBL" id="JACCCU010000001">
    <property type="protein sequence ID" value="NYF88701.1"/>
    <property type="molecule type" value="Genomic_DNA"/>
</dbReference>
<feature type="transmembrane region" description="Helical" evidence="1">
    <location>
        <begin position="50"/>
        <end position="70"/>
    </location>
</feature>
<reference evidence="3 4" key="1">
    <citation type="submission" date="2020-07" db="EMBL/GenBank/DDBJ databases">
        <title>Genomic Encyclopedia of Type Strains, Phase IV (KMG-V): Genome sequencing to study the core and pangenomes of soil and plant-associated prokaryotes.</title>
        <authorList>
            <person name="Whitman W."/>
        </authorList>
    </citation>
    <scope>NUCLEOTIDE SEQUENCE [LARGE SCALE GENOMIC DNA]</scope>
    <source>
        <strain evidence="3 4">M8UP22</strain>
    </source>
</reference>
<feature type="transmembrane region" description="Helical" evidence="1">
    <location>
        <begin position="15"/>
        <end position="38"/>
    </location>
</feature>
<evidence type="ECO:0000256" key="1">
    <source>
        <dbReference type="SAM" id="Phobius"/>
    </source>
</evidence>
<name>A0A852VBP5_9BACT</name>
<organism evidence="3 4">
    <name type="scientific">Tunturiibacter lichenicola</name>
    <dbReference type="NCBI Taxonomy" id="2051959"/>
    <lineage>
        <taxon>Bacteria</taxon>
        <taxon>Pseudomonadati</taxon>
        <taxon>Acidobacteriota</taxon>
        <taxon>Terriglobia</taxon>
        <taxon>Terriglobales</taxon>
        <taxon>Acidobacteriaceae</taxon>
        <taxon>Tunturiibacter</taxon>
    </lineage>
</organism>
<comment type="caution">
    <text evidence="3">The sequence shown here is derived from an EMBL/GenBank/DDBJ whole genome shotgun (WGS) entry which is preliminary data.</text>
</comment>
<dbReference type="InterPro" id="IPR052173">
    <property type="entry name" value="Beta-lactam_resp_regulator"/>
</dbReference>
<evidence type="ECO:0000259" key="2">
    <source>
        <dbReference type="Pfam" id="PF05569"/>
    </source>
</evidence>
<dbReference type="PANTHER" id="PTHR34978">
    <property type="entry name" value="POSSIBLE SENSOR-TRANSDUCER PROTEIN BLAR"/>
    <property type="match status" value="1"/>
</dbReference>
<keyword evidence="1" id="KW-0472">Membrane</keyword>
<dbReference type="InterPro" id="IPR008756">
    <property type="entry name" value="Peptidase_M56"/>
</dbReference>
<sequence length="460" mass="49425">MMVNFLHGAEGLSRVAAGSVVSGLWQGLVLAAGVGMCLRLMPKTTAAIRFAVWTAVFAVLALLPLLHAYGANAGGEAAGAVVHVDVRWSFAIAGLWLAVSLVRAVRLAMGAVQLRGIWKRATPVEMGSGWGSSLVAAGWRGVTLCTSVDVDRPSVIGFFSPRILIPLEVYERLTSVELEQVVLHEMGHLRRADDWMNLVQKIGLVLVPLNPALLWIERRLCFERELACDDAVLRLTKAPKAYATCLTGLVEQRLGRRAVALSLGAWERRSELAQRVHSILRRSEGMGRTQARVVMCVLVLGLVGGAAELSRCPQVVSFSGGVAPLHADARNFAADSAGYQAVGFSSSLPASRTSTAAMVAEAAHETLLKASMPTKTAGQLPQQKSAVTAKRRHAVPSAALLRVKQDRAMRRAQQMQGWVVLTSWEESSQPRMVLTVSSERVFSSSFAAVPTAGGWLVIQL</sequence>